<accession>A0A224Y428</accession>
<name>A0A224Y428_9HEMI</name>
<keyword evidence="1" id="KW-0472">Membrane</keyword>
<reference evidence="2" key="1">
    <citation type="journal article" date="2018" name="PLoS Negl. Trop. Dis.">
        <title>An insight into the salivary gland and fat body transcriptome of Panstrongylus lignarius (Hemiptera: Heteroptera), the main vector of Chagas disease in Peru.</title>
        <authorList>
            <person name="Nevoa J.C."/>
            <person name="Mendes M.T."/>
            <person name="da Silva M.V."/>
            <person name="Soares S.C."/>
            <person name="Oliveira C.J.F."/>
            <person name="Ribeiro J.M.C."/>
        </authorList>
    </citation>
    <scope>NUCLEOTIDE SEQUENCE</scope>
</reference>
<evidence type="ECO:0000256" key="1">
    <source>
        <dbReference type="SAM" id="Phobius"/>
    </source>
</evidence>
<feature type="transmembrane region" description="Helical" evidence="1">
    <location>
        <begin position="12"/>
        <end position="31"/>
    </location>
</feature>
<proteinExistence type="predicted"/>
<sequence>MVVFHNVVRLLHFRTLVLLIFLAFLYSIYIGNHRTLSEALIVLIIVLFPKHDASLQQDVQKVYVPLRLCCQYYVLQRVSWPSNIYHFR</sequence>
<organism evidence="2">
    <name type="scientific">Panstrongylus lignarius</name>
    <dbReference type="NCBI Taxonomy" id="156445"/>
    <lineage>
        <taxon>Eukaryota</taxon>
        <taxon>Metazoa</taxon>
        <taxon>Ecdysozoa</taxon>
        <taxon>Arthropoda</taxon>
        <taxon>Hexapoda</taxon>
        <taxon>Insecta</taxon>
        <taxon>Pterygota</taxon>
        <taxon>Neoptera</taxon>
        <taxon>Paraneoptera</taxon>
        <taxon>Hemiptera</taxon>
        <taxon>Heteroptera</taxon>
        <taxon>Panheteroptera</taxon>
        <taxon>Cimicomorpha</taxon>
        <taxon>Reduviidae</taxon>
        <taxon>Triatominae</taxon>
        <taxon>Panstrongylus</taxon>
    </lineage>
</organism>
<protein>
    <submittedName>
        <fullName evidence="2">Putative secreted protein</fullName>
    </submittedName>
</protein>
<dbReference type="AlphaFoldDB" id="A0A224Y428"/>
<dbReference type="EMBL" id="GFTR01001175">
    <property type="protein sequence ID" value="JAW15251.1"/>
    <property type="molecule type" value="Transcribed_RNA"/>
</dbReference>
<keyword evidence="1" id="KW-1133">Transmembrane helix</keyword>
<evidence type="ECO:0000313" key="2">
    <source>
        <dbReference type="EMBL" id="JAW15251.1"/>
    </source>
</evidence>
<keyword evidence="1" id="KW-0812">Transmembrane</keyword>